<keyword evidence="3" id="KW-1185">Reference proteome</keyword>
<dbReference type="RefSeq" id="XP_001592151.1">
    <property type="nucleotide sequence ID" value="XM_001592101.1"/>
</dbReference>
<dbReference type="AlphaFoldDB" id="A7EM43"/>
<feature type="region of interest" description="Disordered" evidence="1">
    <location>
        <begin position="1"/>
        <end position="55"/>
    </location>
</feature>
<gene>
    <name evidence="2" type="ORF">SS1G_06390</name>
</gene>
<evidence type="ECO:0000256" key="1">
    <source>
        <dbReference type="SAM" id="MobiDB-lite"/>
    </source>
</evidence>
<protein>
    <submittedName>
        <fullName evidence="2">Uncharacterized protein</fullName>
    </submittedName>
</protein>
<proteinExistence type="predicted"/>
<dbReference type="InParanoid" id="A7EM43"/>
<evidence type="ECO:0000313" key="2">
    <source>
        <dbReference type="EMBL" id="EDO03909.1"/>
    </source>
</evidence>
<reference evidence="3" key="1">
    <citation type="journal article" date="2011" name="PLoS Genet.">
        <title>Genomic analysis of the necrotrophic fungal pathogens Sclerotinia sclerotiorum and Botrytis cinerea.</title>
        <authorList>
            <person name="Amselem J."/>
            <person name="Cuomo C.A."/>
            <person name="van Kan J.A."/>
            <person name="Viaud M."/>
            <person name="Benito E.P."/>
            <person name="Couloux A."/>
            <person name="Coutinho P.M."/>
            <person name="de Vries R.P."/>
            <person name="Dyer P.S."/>
            <person name="Fillinger S."/>
            <person name="Fournier E."/>
            <person name="Gout L."/>
            <person name="Hahn M."/>
            <person name="Kohn L."/>
            <person name="Lapalu N."/>
            <person name="Plummer K.M."/>
            <person name="Pradier J.M."/>
            <person name="Quevillon E."/>
            <person name="Sharon A."/>
            <person name="Simon A."/>
            <person name="ten Have A."/>
            <person name="Tudzynski B."/>
            <person name="Tudzynski P."/>
            <person name="Wincker P."/>
            <person name="Andrew M."/>
            <person name="Anthouard V."/>
            <person name="Beever R.E."/>
            <person name="Beffa R."/>
            <person name="Benoit I."/>
            <person name="Bouzid O."/>
            <person name="Brault B."/>
            <person name="Chen Z."/>
            <person name="Choquer M."/>
            <person name="Collemare J."/>
            <person name="Cotton P."/>
            <person name="Danchin E.G."/>
            <person name="Da Silva C."/>
            <person name="Gautier A."/>
            <person name="Giraud C."/>
            <person name="Giraud T."/>
            <person name="Gonzalez C."/>
            <person name="Grossetete S."/>
            <person name="Guldener U."/>
            <person name="Henrissat B."/>
            <person name="Howlett B.J."/>
            <person name="Kodira C."/>
            <person name="Kretschmer M."/>
            <person name="Lappartient A."/>
            <person name="Leroch M."/>
            <person name="Levis C."/>
            <person name="Mauceli E."/>
            <person name="Neuveglise C."/>
            <person name="Oeser B."/>
            <person name="Pearson M."/>
            <person name="Poulain J."/>
            <person name="Poussereau N."/>
            <person name="Quesneville H."/>
            <person name="Rascle C."/>
            <person name="Schumacher J."/>
            <person name="Segurens B."/>
            <person name="Sexton A."/>
            <person name="Silva E."/>
            <person name="Sirven C."/>
            <person name="Soanes D.M."/>
            <person name="Talbot N.J."/>
            <person name="Templeton M."/>
            <person name="Yandava C."/>
            <person name="Yarden O."/>
            <person name="Zeng Q."/>
            <person name="Rollins J.A."/>
            <person name="Lebrun M.H."/>
            <person name="Dickman M."/>
        </authorList>
    </citation>
    <scope>NUCLEOTIDE SEQUENCE [LARGE SCALE GENOMIC DNA]</scope>
    <source>
        <strain evidence="3">ATCC 18683 / 1980 / Ss-1</strain>
    </source>
</reference>
<dbReference type="KEGG" id="ssl:SS1G_06390"/>
<organism evidence="2 3">
    <name type="scientific">Sclerotinia sclerotiorum (strain ATCC 18683 / 1980 / Ss-1)</name>
    <name type="common">White mold</name>
    <name type="synonym">Whetzelinia sclerotiorum</name>
    <dbReference type="NCBI Taxonomy" id="665079"/>
    <lineage>
        <taxon>Eukaryota</taxon>
        <taxon>Fungi</taxon>
        <taxon>Dikarya</taxon>
        <taxon>Ascomycota</taxon>
        <taxon>Pezizomycotina</taxon>
        <taxon>Leotiomycetes</taxon>
        <taxon>Helotiales</taxon>
        <taxon>Sclerotiniaceae</taxon>
        <taxon>Sclerotinia</taxon>
    </lineage>
</organism>
<dbReference type="EMBL" id="CH476628">
    <property type="protein sequence ID" value="EDO03909.1"/>
    <property type="molecule type" value="Genomic_DNA"/>
</dbReference>
<accession>A7EM43</accession>
<name>A7EM43_SCLS1</name>
<sequence length="77" mass="8569">MALEDQDGLGRSLEMDDGGRGLARGVLLSKYQGGEDNEEEEEEEEEEGGGGMEMEMGIGLTYIRYRKKNKGNKQVRV</sequence>
<dbReference type="Proteomes" id="UP000001312">
    <property type="component" value="Unassembled WGS sequence"/>
</dbReference>
<dbReference type="GeneID" id="5488336"/>
<feature type="compositionally biased region" description="Acidic residues" evidence="1">
    <location>
        <begin position="35"/>
        <end position="48"/>
    </location>
</feature>
<evidence type="ECO:0000313" key="3">
    <source>
        <dbReference type="Proteomes" id="UP000001312"/>
    </source>
</evidence>